<dbReference type="AlphaFoldDB" id="A0A0C9VTX2"/>
<feature type="compositionally biased region" description="Pro residues" evidence="1">
    <location>
        <begin position="14"/>
        <end position="24"/>
    </location>
</feature>
<feature type="region of interest" description="Disordered" evidence="1">
    <location>
        <begin position="914"/>
        <end position="958"/>
    </location>
</feature>
<keyword evidence="3" id="KW-1185">Reference proteome</keyword>
<evidence type="ECO:0000256" key="1">
    <source>
        <dbReference type="SAM" id="MobiDB-lite"/>
    </source>
</evidence>
<evidence type="ECO:0000313" key="3">
    <source>
        <dbReference type="Proteomes" id="UP000054279"/>
    </source>
</evidence>
<evidence type="ECO:0000313" key="2">
    <source>
        <dbReference type="EMBL" id="KIJ46067.1"/>
    </source>
</evidence>
<feature type="region of interest" description="Disordered" evidence="1">
    <location>
        <begin position="1"/>
        <end position="26"/>
    </location>
</feature>
<sequence length="978" mass="111341">MDSKRKRSIEVITPGPPPLRPPPSLRNSTRLQQLDQYNIRSGAINLDELAAIILDAIECFGFVIVGLNGLPGELRSAGARLLDAATTGLKAIDTLLHGLRFARKFHRKLDHLSQRGQLSTILRDLTDGEWEKLGLLASKAHSCILDCLSVMRECQAKFLSVSEVPRLDDFVLIMEISESQKYTVSSSDIMTTFKLSEPENPLFRLWSFLEVENSKMIWPPSESTISTRGGEWPNLEQLGFFFKDKMALVPTRYRSYIPSLPNYAPDHPVLRSPAFLPFRVGGIDDRDFLYQEASGSQGFKRFISPLLEFDWNEPLDILPDILRWIAPFLKSTQQENPPDTSEIGLLAEMYLKGIILLVESLYMGNLFFDNYATNAAWYFERPKARGKYALVLGEDEIGPWKIAMALSKYSFDSFAIAQDHADALRIQFDKNYNWIQIPTFTSKEYPCYLSVRKILETLSSGRSFEKLRSLVYNWNQIWDASKFPGSVPDNIHLEAVDEETLKLWYEGGSSYTACELLYQQLTVDAKTRLRLNIHYWQPKLWNNVSNWISKTITYNHIQLNPPFTYPIWPDAFLDDFHLIPEGLRTQITYELPPIVVVPPHPEQFLTDTELARLQIFHQYISRKDGIPINNICSSVTAINDYYSLNTNISRYSFFLPDDYETAVDIGMPFSTGLSLQELGIDINRVLFDLKQSVLKAFKFHAQFYTLFGTPSPSGPRVLVEPKLQLFNTLDIATRILDPLAEYQDKFKNIYVTLDHLDHVSLNSSRSGTSSHSQISSLVPKQLVKLIGGLEQGIREWYRWWIWTTEHSPEGSSLECLSINGILWPGSLQTNWHSMQSLVIGFESLSTFQYRNFGLCKPKDSLIRLASATLQKPYRCIDEPPGRQVDYADSSDVLKNYFTPLIARTYKYKNARQWGHRENDADSSSSQEDSLPKATLDLLSPSESLVTAQRGSTSGSKGSVKRFIGKFFKEAKPIQAGPG</sequence>
<dbReference type="HOGENOM" id="CLU_320830_0_0_1"/>
<gene>
    <name evidence="2" type="ORF">M422DRAFT_250496</name>
</gene>
<proteinExistence type="predicted"/>
<name>A0A0C9VTX2_SPHS4</name>
<reference evidence="2 3" key="1">
    <citation type="submission" date="2014-06" db="EMBL/GenBank/DDBJ databases">
        <title>Evolutionary Origins and Diversification of the Mycorrhizal Mutualists.</title>
        <authorList>
            <consortium name="DOE Joint Genome Institute"/>
            <consortium name="Mycorrhizal Genomics Consortium"/>
            <person name="Kohler A."/>
            <person name="Kuo A."/>
            <person name="Nagy L.G."/>
            <person name="Floudas D."/>
            <person name="Copeland A."/>
            <person name="Barry K.W."/>
            <person name="Cichocki N."/>
            <person name="Veneault-Fourrey C."/>
            <person name="LaButti K."/>
            <person name="Lindquist E.A."/>
            <person name="Lipzen A."/>
            <person name="Lundell T."/>
            <person name="Morin E."/>
            <person name="Murat C."/>
            <person name="Riley R."/>
            <person name="Ohm R."/>
            <person name="Sun H."/>
            <person name="Tunlid A."/>
            <person name="Henrissat B."/>
            <person name="Grigoriev I.V."/>
            <person name="Hibbett D.S."/>
            <person name="Martin F."/>
        </authorList>
    </citation>
    <scope>NUCLEOTIDE SEQUENCE [LARGE SCALE GENOMIC DNA]</scope>
    <source>
        <strain evidence="2 3">SS14</strain>
    </source>
</reference>
<organism evidence="2 3">
    <name type="scientific">Sphaerobolus stellatus (strain SS14)</name>
    <dbReference type="NCBI Taxonomy" id="990650"/>
    <lineage>
        <taxon>Eukaryota</taxon>
        <taxon>Fungi</taxon>
        <taxon>Dikarya</taxon>
        <taxon>Basidiomycota</taxon>
        <taxon>Agaricomycotina</taxon>
        <taxon>Agaricomycetes</taxon>
        <taxon>Phallomycetidae</taxon>
        <taxon>Geastrales</taxon>
        <taxon>Sphaerobolaceae</taxon>
        <taxon>Sphaerobolus</taxon>
    </lineage>
</organism>
<feature type="compositionally biased region" description="Polar residues" evidence="1">
    <location>
        <begin position="940"/>
        <end position="956"/>
    </location>
</feature>
<dbReference type="EMBL" id="KN837109">
    <property type="protein sequence ID" value="KIJ46067.1"/>
    <property type="molecule type" value="Genomic_DNA"/>
</dbReference>
<dbReference type="Proteomes" id="UP000054279">
    <property type="component" value="Unassembled WGS sequence"/>
</dbReference>
<protein>
    <submittedName>
        <fullName evidence="2">Uncharacterized protein</fullName>
    </submittedName>
</protein>
<accession>A0A0C9VTX2</accession>